<evidence type="ECO:0000313" key="1">
    <source>
        <dbReference type="EMBL" id="PJA14507.1"/>
    </source>
</evidence>
<name>A0A2M7W336_9BACT</name>
<dbReference type="AlphaFoldDB" id="A0A2M7W336"/>
<reference evidence="2" key="1">
    <citation type="submission" date="2017-09" db="EMBL/GenBank/DDBJ databases">
        <title>Depth-based differentiation of microbial function through sediment-hosted aquifers and enrichment of novel symbionts in the deep terrestrial subsurface.</title>
        <authorList>
            <person name="Probst A.J."/>
            <person name="Ladd B."/>
            <person name="Jarett J.K."/>
            <person name="Geller-Mcgrath D.E."/>
            <person name="Sieber C.M.K."/>
            <person name="Emerson J.B."/>
            <person name="Anantharaman K."/>
            <person name="Thomas B.C."/>
            <person name="Malmstrom R."/>
            <person name="Stieglmeier M."/>
            <person name="Klingl A."/>
            <person name="Woyke T."/>
            <person name="Ryan C.M."/>
            <person name="Banfield J.F."/>
        </authorList>
    </citation>
    <scope>NUCLEOTIDE SEQUENCE [LARGE SCALE GENOMIC DNA]</scope>
</reference>
<comment type="caution">
    <text evidence="1">The sequence shown here is derived from an EMBL/GenBank/DDBJ whole genome shotgun (WGS) entry which is preliminary data.</text>
</comment>
<gene>
    <name evidence="1" type="ORF">COX64_01935</name>
</gene>
<proteinExistence type="predicted"/>
<evidence type="ECO:0000313" key="2">
    <source>
        <dbReference type="Proteomes" id="UP000228952"/>
    </source>
</evidence>
<organism evidence="1 2">
    <name type="scientific">Candidatus Dojkabacteria bacterium CG_4_10_14_0_2_um_filter_Dojkabacteria_WS6_41_15</name>
    <dbReference type="NCBI Taxonomy" id="2014249"/>
    <lineage>
        <taxon>Bacteria</taxon>
        <taxon>Candidatus Dojkabacteria</taxon>
    </lineage>
</organism>
<accession>A0A2M7W336</accession>
<dbReference type="Proteomes" id="UP000228952">
    <property type="component" value="Unassembled WGS sequence"/>
</dbReference>
<protein>
    <submittedName>
        <fullName evidence="1">Uncharacterized protein</fullName>
    </submittedName>
</protein>
<dbReference type="EMBL" id="PFQB01000049">
    <property type="protein sequence ID" value="PJA14507.1"/>
    <property type="molecule type" value="Genomic_DNA"/>
</dbReference>
<sequence length="220" mass="24517">MARKATFETTTPYVVEHLQPALSAIAAEFCVNPSQIAGVGEATVRGENYKKGFRAILCRPSENDKLTLGNERLSVGDVLSRTEIDPRGAEVFVIKYLSEDGVHLCNSIAIVREGEDSDSSDLWVIDIRKKGIADKTHMTVFHANQKTSTSRGDFVLNDHILAQAGRRFISWAESSLGCDKDRFHTSGRQNYLEIRLATNPFVSKEQAEAVIEFAHEKFEQ</sequence>